<accession>A0ABU4RZ22</accession>
<feature type="domain" description="Serine aminopeptidase S33" evidence="1">
    <location>
        <begin position="45"/>
        <end position="165"/>
    </location>
</feature>
<dbReference type="EMBL" id="JAXAFO010000012">
    <property type="protein sequence ID" value="MDX6849501.1"/>
    <property type="molecule type" value="Genomic_DNA"/>
</dbReference>
<keyword evidence="2" id="KW-0378">Hydrolase</keyword>
<keyword evidence="3" id="KW-1185">Reference proteome</keyword>
<comment type="caution">
    <text evidence="2">The sequence shown here is derived from an EMBL/GenBank/DDBJ whole genome shotgun (WGS) entry which is preliminary data.</text>
</comment>
<dbReference type="PANTHER" id="PTHR43265">
    <property type="entry name" value="ESTERASE ESTD"/>
    <property type="match status" value="1"/>
</dbReference>
<dbReference type="RefSeq" id="WP_302722802.1">
    <property type="nucleotide sequence ID" value="NZ_JAULRU010000570.1"/>
</dbReference>
<dbReference type="Pfam" id="PF12146">
    <property type="entry name" value="Hydrolase_4"/>
    <property type="match status" value="1"/>
</dbReference>
<dbReference type="PANTHER" id="PTHR43265:SF1">
    <property type="entry name" value="ESTERASE ESTD"/>
    <property type="match status" value="1"/>
</dbReference>
<evidence type="ECO:0000313" key="2">
    <source>
        <dbReference type="EMBL" id="MDX6849501.1"/>
    </source>
</evidence>
<dbReference type="Gene3D" id="3.40.50.1820">
    <property type="entry name" value="alpha/beta hydrolase"/>
    <property type="match status" value="1"/>
</dbReference>
<dbReference type="Proteomes" id="UP001273505">
    <property type="component" value="Unassembled WGS sequence"/>
</dbReference>
<organism evidence="2 3">
    <name type="scientific">Gilvimarinus gilvus</name>
    <dbReference type="NCBI Taxonomy" id="3058038"/>
    <lineage>
        <taxon>Bacteria</taxon>
        <taxon>Pseudomonadati</taxon>
        <taxon>Pseudomonadota</taxon>
        <taxon>Gammaproteobacteria</taxon>
        <taxon>Cellvibrionales</taxon>
        <taxon>Cellvibrionaceae</taxon>
        <taxon>Gilvimarinus</taxon>
    </lineage>
</organism>
<dbReference type="GO" id="GO:0016787">
    <property type="term" value="F:hydrolase activity"/>
    <property type="evidence" value="ECO:0007669"/>
    <property type="project" value="UniProtKB-KW"/>
</dbReference>
<dbReference type="InterPro" id="IPR029058">
    <property type="entry name" value="AB_hydrolase_fold"/>
</dbReference>
<evidence type="ECO:0000313" key="3">
    <source>
        <dbReference type="Proteomes" id="UP001273505"/>
    </source>
</evidence>
<dbReference type="InterPro" id="IPR053145">
    <property type="entry name" value="AB_hydrolase_Est10"/>
</dbReference>
<name>A0ABU4RZ22_9GAMM</name>
<dbReference type="SUPFAM" id="SSF53474">
    <property type="entry name" value="alpha/beta-Hydrolases"/>
    <property type="match status" value="1"/>
</dbReference>
<protein>
    <submittedName>
        <fullName evidence="2">Alpha/beta hydrolase</fullName>
    </submittedName>
</protein>
<sequence length="275" mass="30062">MKLWVAFFLVLLSSLSYGSEVIVEHVAFDSHGVTLRGSLALPSTAPSAAVVFVHGSGKQARNMHWAERFAKAGVAALVYDKRGAGKSGGAYEGNQSVSGQNISLLTDDAIAALNVLRKHARTKDIAHGLTGISQAGWIVPLAAEQSRAVDFMVLWSGPVTKVSEEDIYSKYTSDLDGERVPSYSEALKARTREYVWPEFLGTDTDPTTSLEQLSIPGLWVFGEQDGSIPVDLSVQRLRSLIKKGHSYEYVLFSSLGHNNMEQTFSTVADWINRLR</sequence>
<proteinExistence type="predicted"/>
<reference evidence="2 3" key="1">
    <citation type="submission" date="2023-11" db="EMBL/GenBank/DDBJ databases">
        <title>Gilvimarinus fulvus sp. nov., isolated from the surface of Kelp.</title>
        <authorList>
            <person name="Sun Y.Y."/>
            <person name="Gong Y."/>
            <person name="Du Z.J."/>
        </authorList>
    </citation>
    <scope>NUCLEOTIDE SEQUENCE [LARGE SCALE GENOMIC DNA]</scope>
    <source>
        <strain evidence="2 3">SDUM040013</strain>
    </source>
</reference>
<gene>
    <name evidence="2" type="ORF">SCD92_09025</name>
</gene>
<evidence type="ECO:0000259" key="1">
    <source>
        <dbReference type="Pfam" id="PF12146"/>
    </source>
</evidence>
<dbReference type="InterPro" id="IPR022742">
    <property type="entry name" value="Hydrolase_4"/>
</dbReference>